<protein>
    <submittedName>
        <fullName evidence="1">Uncharacterized protein</fullName>
    </submittedName>
</protein>
<evidence type="ECO:0000313" key="1">
    <source>
        <dbReference type="EMBL" id="KAG8646318.1"/>
    </source>
</evidence>
<keyword evidence="2" id="KW-1185">Reference proteome</keyword>
<proteinExistence type="predicted"/>
<dbReference type="Proteomes" id="UP000091857">
    <property type="component" value="Chromosome 10"/>
</dbReference>
<dbReference type="EMBL" id="CM004396">
    <property type="protein sequence ID" value="KAG8646318.1"/>
    <property type="molecule type" value="Genomic_DNA"/>
</dbReference>
<comment type="caution">
    <text evidence="1">The sequence shown here is derived from an EMBL/GenBank/DDBJ whole genome shotgun (WGS) entry which is preliminary data.</text>
</comment>
<accession>A0ACB7H100</accession>
<name>A0ACB7H100_MANES</name>
<organism evidence="1 2">
    <name type="scientific">Manihot esculenta</name>
    <name type="common">Cassava</name>
    <name type="synonym">Jatropha manihot</name>
    <dbReference type="NCBI Taxonomy" id="3983"/>
    <lineage>
        <taxon>Eukaryota</taxon>
        <taxon>Viridiplantae</taxon>
        <taxon>Streptophyta</taxon>
        <taxon>Embryophyta</taxon>
        <taxon>Tracheophyta</taxon>
        <taxon>Spermatophyta</taxon>
        <taxon>Magnoliopsida</taxon>
        <taxon>eudicotyledons</taxon>
        <taxon>Gunneridae</taxon>
        <taxon>Pentapetalae</taxon>
        <taxon>rosids</taxon>
        <taxon>fabids</taxon>
        <taxon>Malpighiales</taxon>
        <taxon>Euphorbiaceae</taxon>
        <taxon>Crotonoideae</taxon>
        <taxon>Manihoteae</taxon>
        <taxon>Manihot</taxon>
    </lineage>
</organism>
<evidence type="ECO:0000313" key="2">
    <source>
        <dbReference type="Proteomes" id="UP000091857"/>
    </source>
</evidence>
<gene>
    <name evidence="1" type="ORF">MANES_10G143950v8</name>
</gene>
<reference evidence="2" key="1">
    <citation type="journal article" date="2016" name="Nat. Biotechnol.">
        <title>Sequencing wild and cultivated cassava and related species reveals extensive interspecific hybridization and genetic diversity.</title>
        <authorList>
            <person name="Bredeson J.V."/>
            <person name="Lyons J.B."/>
            <person name="Prochnik S.E."/>
            <person name="Wu G.A."/>
            <person name="Ha C.M."/>
            <person name="Edsinger-Gonzales E."/>
            <person name="Grimwood J."/>
            <person name="Schmutz J."/>
            <person name="Rabbi I.Y."/>
            <person name="Egesi C."/>
            <person name="Nauluvula P."/>
            <person name="Lebot V."/>
            <person name="Ndunguru J."/>
            <person name="Mkamilo G."/>
            <person name="Bart R.S."/>
            <person name="Setter T.L."/>
            <person name="Gleadow R.M."/>
            <person name="Kulakow P."/>
            <person name="Ferguson M.E."/>
            <person name="Rounsley S."/>
            <person name="Rokhsar D.S."/>
        </authorList>
    </citation>
    <scope>NUCLEOTIDE SEQUENCE [LARGE SCALE GENOMIC DNA]</scope>
    <source>
        <strain evidence="2">cv. AM560-2</strain>
    </source>
</reference>
<sequence>MKYFPCVSELLFFHKIMKCLVLPLLYDSEKLGVDIELNSKIVVSDGCCLFSWGILLSFCLDGSCIGLLIWQATLWLRLLYLYYILGFFT</sequence>